<dbReference type="AlphaFoldDB" id="A0A4P2Q8X8"/>
<dbReference type="Proteomes" id="UP000295781">
    <property type="component" value="Chromosome"/>
</dbReference>
<evidence type="ECO:0000313" key="2">
    <source>
        <dbReference type="Proteomes" id="UP000295781"/>
    </source>
</evidence>
<evidence type="ECO:0000313" key="1">
    <source>
        <dbReference type="EMBL" id="AUX26015.1"/>
    </source>
</evidence>
<name>A0A4P2Q8X8_SORCE</name>
<sequence>MNASERRRSRSLVHALPTVVLAGLVLLAPRPAQGQSAAAPIHFFWADAVVRHIAPENNEYGTGPSYVQWAGVNGATEYRSRSLCTTFVTNVLKQAYGLTIYDIATWFGSTSPNAILYHDRIVNEIGFEEIQAVDQLAAGDILAIKYPAGSSATGHVAISASVAVRRVATYPVISGTTQYEIAILDSSSTGHGLADTRLTWRGSWHAGVGKGVMRLYANSGGTIVGYTWSTQSGSVYYSKQVRDIVVGRVTEPYIALPLPE</sequence>
<gene>
    <name evidence="1" type="ORF">SOCEGT47_065680</name>
</gene>
<organism evidence="1 2">
    <name type="scientific">Sorangium cellulosum</name>
    <name type="common">Polyangium cellulosum</name>
    <dbReference type="NCBI Taxonomy" id="56"/>
    <lineage>
        <taxon>Bacteria</taxon>
        <taxon>Pseudomonadati</taxon>
        <taxon>Myxococcota</taxon>
        <taxon>Polyangia</taxon>
        <taxon>Polyangiales</taxon>
        <taxon>Polyangiaceae</taxon>
        <taxon>Sorangium</taxon>
    </lineage>
</organism>
<proteinExistence type="predicted"/>
<accession>A0A4P2Q8X8</accession>
<dbReference type="OrthoDB" id="5508267at2"/>
<dbReference type="EMBL" id="CP012670">
    <property type="protein sequence ID" value="AUX26015.1"/>
    <property type="molecule type" value="Genomic_DNA"/>
</dbReference>
<protein>
    <submittedName>
        <fullName evidence="1">Uncharacterized protein</fullName>
    </submittedName>
</protein>
<reference evidence="1 2" key="1">
    <citation type="submission" date="2015-09" db="EMBL/GenBank/DDBJ databases">
        <title>Sorangium comparison.</title>
        <authorList>
            <person name="Zaburannyi N."/>
            <person name="Bunk B."/>
            <person name="Overmann J."/>
            <person name="Mueller R."/>
        </authorList>
    </citation>
    <scope>NUCLEOTIDE SEQUENCE [LARGE SCALE GENOMIC DNA]</scope>
    <source>
        <strain evidence="1 2">So ceGT47</strain>
    </source>
</reference>